<name>A0ABY6ZED4_9BACL</name>
<protein>
    <recommendedName>
        <fullName evidence="4">Purine-cytosine permease-like protein</fullName>
    </recommendedName>
</protein>
<feature type="transmembrane region" description="Helical" evidence="1">
    <location>
        <begin position="448"/>
        <end position="468"/>
    </location>
</feature>
<dbReference type="EMBL" id="CP104067">
    <property type="protein sequence ID" value="WAH41202.1"/>
    <property type="molecule type" value="Genomic_DNA"/>
</dbReference>
<evidence type="ECO:0000313" key="3">
    <source>
        <dbReference type="Proteomes" id="UP001164761"/>
    </source>
</evidence>
<keyword evidence="1" id="KW-0472">Membrane</keyword>
<dbReference type="InterPro" id="IPR030191">
    <property type="entry name" value="CodB"/>
</dbReference>
<feature type="transmembrane region" description="Helical" evidence="1">
    <location>
        <begin position="171"/>
        <end position="189"/>
    </location>
</feature>
<feature type="transmembrane region" description="Helical" evidence="1">
    <location>
        <begin position="32"/>
        <end position="54"/>
    </location>
</feature>
<feature type="transmembrane region" description="Helical" evidence="1">
    <location>
        <begin position="376"/>
        <end position="397"/>
    </location>
</feature>
<feature type="transmembrane region" description="Helical" evidence="1">
    <location>
        <begin position="138"/>
        <end position="159"/>
    </location>
</feature>
<gene>
    <name evidence="2" type="ORF">NZD89_23525</name>
</gene>
<feature type="transmembrane region" description="Helical" evidence="1">
    <location>
        <begin position="66"/>
        <end position="89"/>
    </location>
</feature>
<evidence type="ECO:0008006" key="4">
    <source>
        <dbReference type="Google" id="ProtNLM"/>
    </source>
</evidence>
<dbReference type="Gene3D" id="1.10.4160.10">
    <property type="entry name" value="Hydantoin permease"/>
    <property type="match status" value="1"/>
</dbReference>
<dbReference type="RefSeq" id="WP_268005113.1">
    <property type="nucleotide sequence ID" value="NZ_BSUT01000001.1"/>
</dbReference>
<keyword evidence="1" id="KW-0812">Transmembrane</keyword>
<feature type="transmembrane region" description="Helical" evidence="1">
    <location>
        <begin position="351"/>
        <end position="370"/>
    </location>
</feature>
<feature type="transmembrane region" description="Helical" evidence="1">
    <location>
        <begin position="248"/>
        <end position="281"/>
    </location>
</feature>
<proteinExistence type="predicted"/>
<feature type="transmembrane region" description="Helical" evidence="1">
    <location>
        <begin position="209"/>
        <end position="227"/>
    </location>
</feature>
<dbReference type="PANTHER" id="PTHR30569">
    <property type="entry name" value="CYTOSINE TRANSPORTER CODB"/>
    <property type="match status" value="1"/>
</dbReference>
<sequence length="552" mass="60612">MSNERKRFSKLVNNPVMEDYSLRYAPSSFRKWSPWMVLLSGIGGIAAMASYATGGTIAVEFGFQNAFWAVIVSSLLIFLTGLPIAYQVAKNNIDMDLLTRAAGFGYFGSTLTSLIYASFTFIYFALEGAIMAQCINDYFHIPFAVSYLISGIVIIPLVLYGMTALSKFQAWSQPVWLGLVIVAIVGVFIHDPHAIHSWTQFTGKAGTSAFSMPLFASACGILLSLLAQIGEQADYLRFMPDMKPNQRFSWWFALIMSGPGWVIIGAFQTLLGTFLASYVALHFGFQDATVPIAMFDYAFQTTLHNPELVLTIASILVLLSQLKINVTNAYSGSLSWSNLFSRILHSHPGRVVWLLFQVAVGILIMEMGIFDSLTAILGFYSNVAVAWIGAVVSDIVINKGILKVSPPQIEFKRAHLYNFNPVGFGSMVIASVVSIVVYFGAFGENLKSYSSFLSLAIALVLPPIIAILTKGKYYIARTSGEELKEIMQSSPTKDEVSCIVCGHSYELHDIAYCPFHQGAICSLCCSLDSSCHDACKESTNVDVQDDLLRETV</sequence>
<dbReference type="Proteomes" id="UP001164761">
    <property type="component" value="Chromosome"/>
</dbReference>
<feature type="transmembrane region" description="Helical" evidence="1">
    <location>
        <begin position="308"/>
        <end position="330"/>
    </location>
</feature>
<feature type="transmembrane region" description="Helical" evidence="1">
    <location>
        <begin position="418"/>
        <end position="442"/>
    </location>
</feature>
<keyword evidence="3" id="KW-1185">Reference proteome</keyword>
<reference evidence="2" key="1">
    <citation type="submission" date="2022-08" db="EMBL/GenBank/DDBJ databases">
        <title>Alicyclobacillus fastidiosus DSM 17978, complete genome.</title>
        <authorList>
            <person name="Wang Q."/>
            <person name="Cai R."/>
            <person name="Wang Z."/>
        </authorList>
    </citation>
    <scope>NUCLEOTIDE SEQUENCE</scope>
    <source>
        <strain evidence="2">DSM 17978</strain>
    </source>
</reference>
<organism evidence="2 3">
    <name type="scientific">Alicyclobacillus fastidiosus</name>
    <dbReference type="NCBI Taxonomy" id="392011"/>
    <lineage>
        <taxon>Bacteria</taxon>
        <taxon>Bacillati</taxon>
        <taxon>Bacillota</taxon>
        <taxon>Bacilli</taxon>
        <taxon>Bacillales</taxon>
        <taxon>Alicyclobacillaceae</taxon>
        <taxon>Alicyclobacillus</taxon>
    </lineage>
</organism>
<keyword evidence="1" id="KW-1133">Transmembrane helix</keyword>
<evidence type="ECO:0000313" key="2">
    <source>
        <dbReference type="EMBL" id="WAH41202.1"/>
    </source>
</evidence>
<feature type="transmembrane region" description="Helical" evidence="1">
    <location>
        <begin position="101"/>
        <end position="126"/>
    </location>
</feature>
<evidence type="ECO:0000256" key="1">
    <source>
        <dbReference type="SAM" id="Phobius"/>
    </source>
</evidence>
<accession>A0ABY6ZED4</accession>
<dbReference type="PANTHER" id="PTHR30569:SF0">
    <property type="entry name" value="CYTOSINE PERMEASE"/>
    <property type="match status" value="1"/>
</dbReference>